<dbReference type="InterPro" id="IPR000182">
    <property type="entry name" value="GNAT_dom"/>
</dbReference>
<dbReference type="GO" id="GO:0016747">
    <property type="term" value="F:acyltransferase activity, transferring groups other than amino-acyl groups"/>
    <property type="evidence" value="ECO:0007669"/>
    <property type="project" value="InterPro"/>
</dbReference>
<dbReference type="Gene3D" id="3.40.630.30">
    <property type="match status" value="1"/>
</dbReference>
<dbReference type="InterPro" id="IPR016181">
    <property type="entry name" value="Acyl_CoA_acyltransferase"/>
</dbReference>
<proteinExistence type="predicted"/>
<dbReference type="PANTHER" id="PTHR43792">
    <property type="entry name" value="GNAT FAMILY, PUTATIVE (AFU_ORTHOLOGUE AFUA_3G00765)-RELATED-RELATED"/>
    <property type="match status" value="1"/>
</dbReference>
<feature type="domain" description="N-acetyltransferase" evidence="1">
    <location>
        <begin position="10"/>
        <end position="173"/>
    </location>
</feature>
<dbReference type="Pfam" id="PF13302">
    <property type="entry name" value="Acetyltransf_3"/>
    <property type="match status" value="1"/>
</dbReference>
<evidence type="ECO:0000313" key="2">
    <source>
        <dbReference type="EMBL" id="MBJ6366755.1"/>
    </source>
</evidence>
<protein>
    <submittedName>
        <fullName evidence="2">GNAT family N-acetyltransferase</fullName>
    </submittedName>
</protein>
<evidence type="ECO:0000313" key="3">
    <source>
        <dbReference type="Proteomes" id="UP000610931"/>
    </source>
</evidence>
<name>A0A8J7IRX3_9FLAO</name>
<dbReference type="PANTHER" id="PTHR43792:SF16">
    <property type="entry name" value="N-ACETYLTRANSFERASE DOMAIN-CONTAINING PROTEIN"/>
    <property type="match status" value="1"/>
</dbReference>
<sequence length="176" mass="20508">MKFFIETERLILRSMLPTDLEGMFELDSNPIVHRYLGNKPVKSIGESKKIIDGVLEQYEVRGIGRWSVIEKSSGDFIGWSGLKLNTEETLNNVSNFYDIGYRLIPRYWGKGYATESGKAALEYAFNTMRLKTVYGITEKGNQASHRVLLKLGLLYIEDFFYEKEQLQLRWYKIENQ</sequence>
<accession>A0A8J7IRX3</accession>
<dbReference type="AlphaFoldDB" id="A0A8J7IRX3"/>
<comment type="caution">
    <text evidence="2">The sequence shown here is derived from an EMBL/GenBank/DDBJ whole genome shotgun (WGS) entry which is preliminary data.</text>
</comment>
<dbReference type="PROSITE" id="PS51186">
    <property type="entry name" value="GNAT"/>
    <property type="match status" value="1"/>
</dbReference>
<dbReference type="SUPFAM" id="SSF55729">
    <property type="entry name" value="Acyl-CoA N-acyltransferases (Nat)"/>
    <property type="match status" value="1"/>
</dbReference>
<dbReference type="RefSeq" id="WP_199112488.1">
    <property type="nucleotide sequence ID" value="NZ_JAELVQ010000001.1"/>
</dbReference>
<dbReference type="EMBL" id="JAELVQ010000001">
    <property type="protein sequence ID" value="MBJ6366755.1"/>
    <property type="molecule type" value="Genomic_DNA"/>
</dbReference>
<dbReference type="InterPro" id="IPR051531">
    <property type="entry name" value="N-acetyltransferase"/>
</dbReference>
<dbReference type="Proteomes" id="UP000610931">
    <property type="component" value="Unassembled WGS sequence"/>
</dbReference>
<organism evidence="2 3">
    <name type="scientific">Snuella sedimenti</name>
    <dbReference type="NCBI Taxonomy" id="2798802"/>
    <lineage>
        <taxon>Bacteria</taxon>
        <taxon>Pseudomonadati</taxon>
        <taxon>Bacteroidota</taxon>
        <taxon>Flavobacteriia</taxon>
        <taxon>Flavobacteriales</taxon>
        <taxon>Flavobacteriaceae</taxon>
        <taxon>Snuella</taxon>
    </lineage>
</organism>
<gene>
    <name evidence="2" type="ORF">JF259_01510</name>
</gene>
<evidence type="ECO:0000259" key="1">
    <source>
        <dbReference type="PROSITE" id="PS51186"/>
    </source>
</evidence>
<keyword evidence="3" id="KW-1185">Reference proteome</keyword>
<reference evidence="2" key="1">
    <citation type="submission" date="2020-12" db="EMBL/GenBank/DDBJ databases">
        <title>Snuella sp. nov., isolated from sediment in Incheon.</title>
        <authorList>
            <person name="Kim W."/>
        </authorList>
    </citation>
    <scope>NUCLEOTIDE SEQUENCE</scope>
    <source>
        <strain evidence="2">CAU 1569</strain>
    </source>
</reference>